<dbReference type="SUPFAM" id="SSF52091">
    <property type="entry name" value="SpoIIaa-like"/>
    <property type="match status" value="1"/>
</dbReference>
<name>A0A0B6A6E1_PRIM2</name>
<dbReference type="HOGENOM" id="CLU_026775_0_1_9"/>
<dbReference type="RefSeq" id="WP_034649922.1">
    <property type="nucleotide sequence ID" value="NZ_BCVB01000012.1"/>
</dbReference>
<dbReference type="PROSITE" id="PS50801">
    <property type="entry name" value="STAS"/>
    <property type="match status" value="1"/>
</dbReference>
<dbReference type="InterPro" id="IPR036513">
    <property type="entry name" value="STAS_dom_sf"/>
</dbReference>
<reference evidence="1 2" key="1">
    <citation type="journal article" date="2015" name="Genome Announc.">
        <title>Complete genome sequences for 35 biothreat assay-relevant bacillus species.</title>
        <authorList>
            <person name="Johnson S.L."/>
            <person name="Daligault H.E."/>
            <person name="Davenport K.W."/>
            <person name="Jaissle J."/>
            <person name="Frey K.G."/>
            <person name="Ladner J.T."/>
            <person name="Broomall S.M."/>
            <person name="Bishop-Lilly K.A."/>
            <person name="Bruce D.C."/>
            <person name="Gibbons H.S."/>
            <person name="Coyne S.R."/>
            <person name="Lo C.C."/>
            <person name="Meincke L."/>
            <person name="Munk A.C."/>
            <person name="Koroleva G.I."/>
            <person name="Rosenzweig C.N."/>
            <person name="Palacios G.F."/>
            <person name="Redden C.L."/>
            <person name="Minogue T.D."/>
            <person name="Chain P.S."/>
        </authorList>
    </citation>
    <scope>NUCLEOTIDE SEQUENCE [LARGE SCALE GENOMIC DNA]</scope>
    <source>
        <strain evidence="2">ATCC 14581 / DSM 32 / JCM 2506 / NBRC 15308 / NCIMB 9376 / NCTC 10342 / NRRL B-14308 / VKM B-512</strain>
    </source>
</reference>
<dbReference type="AlphaFoldDB" id="A0A0B6A6E1"/>
<dbReference type="InterPro" id="IPR051932">
    <property type="entry name" value="Bact_StressResp_Reg"/>
</dbReference>
<dbReference type="PANTHER" id="PTHR33745:SF8">
    <property type="entry name" value="BLUE-LIGHT PHOTORECEPTOR"/>
    <property type="match status" value="1"/>
</dbReference>
<dbReference type="PANTHER" id="PTHR33745">
    <property type="entry name" value="RSBT ANTAGONIST PROTEIN RSBS-RELATED"/>
    <property type="match status" value="1"/>
</dbReference>
<evidence type="ECO:0000313" key="2">
    <source>
        <dbReference type="Proteomes" id="UP000031829"/>
    </source>
</evidence>
<gene>
    <name evidence="1" type="ORF">BG04_555</name>
</gene>
<dbReference type="Proteomes" id="UP000031829">
    <property type="component" value="Chromosome"/>
</dbReference>
<dbReference type="EMBL" id="CP009920">
    <property type="protein sequence ID" value="AJI20480.1"/>
    <property type="molecule type" value="Genomic_DNA"/>
</dbReference>
<sequence length="272" mass="30783">MKGIIGVAKYLDDNAEMLANEIVQEISQKPNFEALQEELEQAIIVYTEFIKFLGKSLFSSENNVPEGLVEWSKTNGKRTASQGERVSIIIARYPPTRLVFIDYLTNISIEHGLSSEEVVFINKRFNYLLDISINETIIIFEQVKDKIIQKTQQEVLKLSVPVVPIQDKTAVLPLIGSIDSERAEYILNNVILKILEMRVEYLIVDFSGILTIDAIAERYLFDIYSVLRLQGIEVMMTGIGPELAQTIVRNGIDFSSIKTYATVKQAIETQKS</sequence>
<dbReference type="GeneID" id="93644059"/>
<dbReference type="Gene3D" id="3.30.750.24">
    <property type="entry name" value="STAS domain"/>
    <property type="match status" value="1"/>
</dbReference>
<dbReference type="KEGG" id="bmeg:BG04_555"/>
<accession>A0A0B6A6E1</accession>
<proteinExistence type="predicted"/>
<dbReference type="InterPro" id="IPR002645">
    <property type="entry name" value="STAS_dom"/>
</dbReference>
<organism evidence="1 2">
    <name type="scientific">Priestia megaterium (strain ATCC 14581 / DSM 32 / CCUG 1817 / JCM 2506 / NBRC 15308 / NCIMB 9376 / NCTC 10342 / NRRL B-14308 / VKM B-512 / Ford 19)</name>
    <name type="common">Bacillus megaterium</name>
    <dbReference type="NCBI Taxonomy" id="1348623"/>
    <lineage>
        <taxon>Bacteria</taxon>
        <taxon>Bacillati</taxon>
        <taxon>Bacillota</taxon>
        <taxon>Bacilli</taxon>
        <taxon>Bacillales</taxon>
        <taxon>Bacillaceae</taxon>
        <taxon>Priestia</taxon>
    </lineage>
</organism>
<evidence type="ECO:0000313" key="1">
    <source>
        <dbReference type="EMBL" id="AJI20480.1"/>
    </source>
</evidence>
<protein>
    <submittedName>
        <fullName evidence="1">STAS domain protein</fullName>
    </submittedName>
</protein>
<dbReference type="Pfam" id="PF01740">
    <property type="entry name" value="STAS"/>
    <property type="match status" value="1"/>
</dbReference>
<dbReference type="CDD" id="cd07041">
    <property type="entry name" value="STAS_RsbR_RsbS_like"/>
    <property type="match status" value="1"/>
</dbReference>